<sequence length="147" mass="16402">MRSRPNEIPKHQGGLGSHGMLGNWRVACVLDGFQLLGISDASGFELTASVDLHPFAVFYWVCVCGSDDWVCYGWSHGPHRHVYFGVDFPGAWRGTCLLGFGGVAERLKEQFSIGNGAFSEQKKIWERKRTEGKGARRAIRSFYCVSE</sequence>
<protein>
    <submittedName>
        <fullName evidence="1">Uncharacterized protein</fullName>
    </submittedName>
</protein>
<accession>A0A6J5TZC4</accession>
<dbReference type="EMBL" id="CAEKDK010000002">
    <property type="protein sequence ID" value="CAB4269421.1"/>
    <property type="molecule type" value="Genomic_DNA"/>
</dbReference>
<dbReference type="AlphaFoldDB" id="A0A6J5TZC4"/>
<dbReference type="Proteomes" id="UP000507222">
    <property type="component" value="Unassembled WGS sequence"/>
</dbReference>
<organism evidence="1 2">
    <name type="scientific">Prunus armeniaca</name>
    <name type="common">Apricot</name>
    <name type="synonym">Armeniaca vulgaris</name>
    <dbReference type="NCBI Taxonomy" id="36596"/>
    <lineage>
        <taxon>Eukaryota</taxon>
        <taxon>Viridiplantae</taxon>
        <taxon>Streptophyta</taxon>
        <taxon>Embryophyta</taxon>
        <taxon>Tracheophyta</taxon>
        <taxon>Spermatophyta</taxon>
        <taxon>Magnoliopsida</taxon>
        <taxon>eudicotyledons</taxon>
        <taxon>Gunneridae</taxon>
        <taxon>Pentapetalae</taxon>
        <taxon>rosids</taxon>
        <taxon>fabids</taxon>
        <taxon>Rosales</taxon>
        <taxon>Rosaceae</taxon>
        <taxon>Amygdaloideae</taxon>
        <taxon>Amygdaleae</taxon>
        <taxon>Prunus</taxon>
    </lineage>
</organism>
<reference evidence="1 2" key="1">
    <citation type="submission" date="2020-05" db="EMBL/GenBank/DDBJ databases">
        <authorList>
            <person name="Campoy J."/>
            <person name="Schneeberger K."/>
            <person name="Spophaly S."/>
        </authorList>
    </citation>
    <scope>NUCLEOTIDE SEQUENCE [LARGE SCALE GENOMIC DNA]</scope>
    <source>
        <strain evidence="1">PruArmRojPasFocal</strain>
    </source>
</reference>
<evidence type="ECO:0000313" key="1">
    <source>
        <dbReference type="EMBL" id="CAB4269421.1"/>
    </source>
</evidence>
<proteinExistence type="predicted"/>
<gene>
    <name evidence="1" type="ORF">CURHAP_LOCUS14978</name>
</gene>
<evidence type="ECO:0000313" key="2">
    <source>
        <dbReference type="Proteomes" id="UP000507222"/>
    </source>
</evidence>
<name>A0A6J5TZC4_PRUAR</name>